<keyword evidence="2" id="KW-0479">Metal-binding</keyword>
<dbReference type="EMBL" id="HBNR01057456">
    <property type="protein sequence ID" value="CAE4624866.1"/>
    <property type="molecule type" value="Transcribed_RNA"/>
</dbReference>
<dbReference type="InterPro" id="IPR044066">
    <property type="entry name" value="TRIAD_supradom"/>
</dbReference>
<reference evidence="8" key="1">
    <citation type="submission" date="2021-01" db="EMBL/GenBank/DDBJ databases">
        <authorList>
            <person name="Corre E."/>
            <person name="Pelletier E."/>
            <person name="Niang G."/>
            <person name="Scheremetjew M."/>
            <person name="Finn R."/>
            <person name="Kale V."/>
            <person name="Holt S."/>
            <person name="Cochrane G."/>
            <person name="Meng A."/>
            <person name="Brown T."/>
            <person name="Cohen L."/>
        </authorList>
    </citation>
    <scope>NUCLEOTIDE SEQUENCE</scope>
    <source>
        <strain evidence="8">CCMP3105</strain>
    </source>
</reference>
<evidence type="ECO:0000256" key="2">
    <source>
        <dbReference type="ARBA" id="ARBA00022723"/>
    </source>
</evidence>
<feature type="domain" description="RING-type" evidence="7">
    <location>
        <begin position="226"/>
        <end position="413"/>
    </location>
</feature>
<name>A0A7S4RUE5_9DINO</name>
<keyword evidence="4" id="KW-0863">Zinc-finger</keyword>
<protein>
    <recommendedName>
        <fullName evidence="7">RING-type domain-containing protein</fullName>
    </recommendedName>
</protein>
<gene>
    <name evidence="8" type="ORF">AMON00008_LOCUS40414</name>
</gene>
<dbReference type="PANTHER" id="PTHR11685">
    <property type="entry name" value="RBR FAMILY RING FINGER AND IBR DOMAIN-CONTAINING"/>
    <property type="match status" value="1"/>
</dbReference>
<dbReference type="GO" id="GO:0016567">
    <property type="term" value="P:protein ubiquitination"/>
    <property type="evidence" value="ECO:0007669"/>
    <property type="project" value="InterPro"/>
</dbReference>
<accession>A0A7S4RUE5</accession>
<dbReference type="GO" id="GO:0004842">
    <property type="term" value="F:ubiquitin-protein transferase activity"/>
    <property type="evidence" value="ECO:0007669"/>
    <property type="project" value="InterPro"/>
</dbReference>
<dbReference type="PROSITE" id="PS51873">
    <property type="entry name" value="TRIAD"/>
    <property type="match status" value="1"/>
</dbReference>
<dbReference type="GO" id="GO:0008270">
    <property type="term" value="F:zinc ion binding"/>
    <property type="evidence" value="ECO:0007669"/>
    <property type="project" value="UniProtKB-KW"/>
</dbReference>
<evidence type="ECO:0000256" key="1">
    <source>
        <dbReference type="ARBA" id="ARBA00022679"/>
    </source>
</evidence>
<evidence type="ECO:0000256" key="3">
    <source>
        <dbReference type="ARBA" id="ARBA00022737"/>
    </source>
</evidence>
<keyword evidence="6" id="KW-0862">Zinc</keyword>
<dbReference type="AlphaFoldDB" id="A0A7S4RUE5"/>
<dbReference type="InterPro" id="IPR013083">
    <property type="entry name" value="Znf_RING/FYVE/PHD"/>
</dbReference>
<dbReference type="Gene3D" id="3.30.40.10">
    <property type="entry name" value="Zinc/RING finger domain, C3HC4 (zinc finger)"/>
    <property type="match status" value="1"/>
</dbReference>
<dbReference type="SUPFAM" id="SSF57850">
    <property type="entry name" value="RING/U-box"/>
    <property type="match status" value="2"/>
</dbReference>
<dbReference type="Gene3D" id="1.20.120.1750">
    <property type="match status" value="1"/>
</dbReference>
<evidence type="ECO:0000259" key="7">
    <source>
        <dbReference type="PROSITE" id="PS51873"/>
    </source>
</evidence>
<organism evidence="8">
    <name type="scientific">Alexandrium monilatum</name>
    <dbReference type="NCBI Taxonomy" id="311494"/>
    <lineage>
        <taxon>Eukaryota</taxon>
        <taxon>Sar</taxon>
        <taxon>Alveolata</taxon>
        <taxon>Dinophyceae</taxon>
        <taxon>Gonyaulacales</taxon>
        <taxon>Pyrocystaceae</taxon>
        <taxon>Alexandrium</taxon>
    </lineage>
</organism>
<keyword evidence="3" id="KW-0677">Repeat</keyword>
<dbReference type="Pfam" id="PF22191">
    <property type="entry name" value="IBR_1"/>
    <property type="match status" value="1"/>
</dbReference>
<evidence type="ECO:0000256" key="5">
    <source>
        <dbReference type="ARBA" id="ARBA00022786"/>
    </source>
</evidence>
<keyword evidence="5" id="KW-0833">Ubl conjugation pathway</keyword>
<proteinExistence type="predicted"/>
<keyword evidence="1" id="KW-0808">Transferase</keyword>
<evidence type="ECO:0000256" key="4">
    <source>
        <dbReference type="ARBA" id="ARBA00022771"/>
    </source>
</evidence>
<sequence length="413" mass="46401">MVQGTPSFGPRRRDRAMRRALRCTLCGSPEDVHVNDTWARISSCSHAACRNCIRTWIAQSLRACVENEMLRVPCFEPGCRKAMPQRLVLAVSDSANMLVVALEEKEQQQQQQQPQQQLQPQLEAQPCQVCSRVGTSLRNRPCSHVACADCWVDWSAQQLPHCRAARCLNLSCCHPDCREVVDRAVWRRLSVWSPEARACLGHFEEVDAELAPLRGAPVAQEAAQLPGLVCPVCCEQRVALVSAQPECAGHAACADCWVKWTGEQLELCVQQRAPAVRCMFPPCRQAASKELWQVVCGRLDEAGELEKRFARRRRLQDNPFFPAELQVDCPRPGCVGLAYLGYDTSMCFICEHQWVPEDGAGELPATDVEVVMGVAVKKCPKCTEYIEKNGGCDHMTCRCKYEFYWSTLKPYTR</sequence>
<dbReference type="InterPro" id="IPR031127">
    <property type="entry name" value="E3_UB_ligase_RBR"/>
</dbReference>
<evidence type="ECO:0000256" key="6">
    <source>
        <dbReference type="ARBA" id="ARBA00022833"/>
    </source>
</evidence>
<evidence type="ECO:0000313" key="8">
    <source>
        <dbReference type="EMBL" id="CAE4624866.1"/>
    </source>
</evidence>